<comment type="catalytic activity">
    <reaction evidence="11">
        <text>a 5-methyl-2'-deoxycytidine in DNA + 2-oxoglutarate + O2 = a 5-hydroxymethyl-2'-deoxycytidine in DNA + succinate + CO2</text>
        <dbReference type="Rhea" id="RHEA:52636"/>
        <dbReference type="Rhea" id="RHEA-COMP:11370"/>
        <dbReference type="Rhea" id="RHEA-COMP:13315"/>
        <dbReference type="ChEBI" id="CHEBI:15379"/>
        <dbReference type="ChEBI" id="CHEBI:16526"/>
        <dbReference type="ChEBI" id="CHEBI:16810"/>
        <dbReference type="ChEBI" id="CHEBI:30031"/>
        <dbReference type="ChEBI" id="CHEBI:85454"/>
        <dbReference type="ChEBI" id="CHEBI:136731"/>
        <dbReference type="EC" id="1.14.11.80"/>
    </reaction>
</comment>
<keyword evidence="7 11" id="KW-0560">Oxidoreductase</keyword>
<evidence type="ECO:0000256" key="3">
    <source>
        <dbReference type="ARBA" id="ARBA00022454"/>
    </source>
</evidence>
<dbReference type="InterPro" id="IPR024779">
    <property type="entry name" value="2OGFeDO_JBP1/TET_oxygenase_dom"/>
</dbReference>
<dbReference type="EC" id="1.14.11.80" evidence="11"/>
<dbReference type="GO" id="GO:0141166">
    <property type="term" value="P:chromosomal 5-methylcytosine DNA demethylation pathway"/>
    <property type="evidence" value="ECO:0007669"/>
    <property type="project" value="UniProtKB-UniRule"/>
</dbReference>
<comment type="similarity">
    <text evidence="2 11">Belongs to the TET family.</text>
</comment>
<dbReference type="GO" id="GO:0008270">
    <property type="term" value="F:zinc ion binding"/>
    <property type="evidence" value="ECO:0007669"/>
    <property type="project" value="UniProtKB-UniRule"/>
</dbReference>
<keyword evidence="6 11" id="KW-0223">Dioxygenase</keyword>
<evidence type="ECO:0000256" key="10">
    <source>
        <dbReference type="ARBA" id="ARBA00049431"/>
    </source>
</evidence>
<evidence type="ECO:0000256" key="9">
    <source>
        <dbReference type="ARBA" id="ARBA00047840"/>
    </source>
</evidence>
<evidence type="ECO:0000313" key="13">
    <source>
        <dbReference type="EMBL" id="ERE87830.1"/>
    </source>
</evidence>
<keyword evidence="3" id="KW-0158">Chromosome</keyword>
<sequence length="357" mass="38888">MEKKIEGILNKVADTLAPIYKQMAPVAYQNQVKYEDVAADCRLGTKKGRPFSGVTCCMDFCAHSHKDNHNMINGSTVVQTTLKNYSSACSTPHPVKAESADLCPPKPSYLETATCMYNSAASGGFPETSSIVHCTVPSGTHGGAYENGECAGIERPGKVAPLPHTSLPIADSLVDAEPVTSPSEHPQLPFLSCPRELEHCAADEPLSDDLSSDEIIITQTEFLSDSEEIYYDPCFGGVAIALTHGSVLIEYARGELHATTPLTIPNRSYPIRTSLVLYQHKNMNVPNHGFDLCRIKCKPRDLRKKKPVDPEGPDLSIEANLLRTIPSRIASTLTHDNVVTVSPYAFTHIAGPYNHWV</sequence>
<comment type="cofactor">
    <cofactor evidence="11">
        <name>Zn(2+)</name>
        <dbReference type="ChEBI" id="CHEBI:29105"/>
    </cofactor>
    <text evidence="11">The zinc ions have a structural role.</text>
</comment>
<dbReference type="InterPro" id="IPR046942">
    <property type="entry name" value="TET_oxygenase"/>
</dbReference>
<accession>A0A061ILC4</accession>
<name>A0A061ILC4_CRIGR</name>
<comment type="catalytic activity">
    <reaction evidence="9 11">
        <text>a 5-formyl-2'-deoxycytidine in DNA + 2-oxoglutarate + O2 = a 5-carboxyl-2'-deoxycytidine in DNA + succinate + CO2 + H(+)</text>
        <dbReference type="Rhea" id="RHEA:53832"/>
        <dbReference type="Rhea" id="RHEA-COMP:13656"/>
        <dbReference type="Rhea" id="RHEA-COMP:13657"/>
        <dbReference type="ChEBI" id="CHEBI:15378"/>
        <dbReference type="ChEBI" id="CHEBI:15379"/>
        <dbReference type="ChEBI" id="CHEBI:16526"/>
        <dbReference type="ChEBI" id="CHEBI:16810"/>
        <dbReference type="ChEBI" id="CHEBI:30031"/>
        <dbReference type="ChEBI" id="CHEBI:137731"/>
        <dbReference type="ChEBI" id="CHEBI:137732"/>
        <dbReference type="EC" id="1.14.11.80"/>
    </reaction>
</comment>
<proteinExistence type="inferred from homology"/>
<protein>
    <recommendedName>
        <fullName evidence="11">Methylcytosine dioxygenase TET</fullName>
        <ecNumber evidence="11">1.14.11.80</ecNumber>
    </recommendedName>
</protein>
<dbReference type="EMBL" id="KE666686">
    <property type="protein sequence ID" value="ERE87830.1"/>
    <property type="molecule type" value="Genomic_DNA"/>
</dbReference>
<dbReference type="SMART" id="SM01333">
    <property type="entry name" value="Tet_JBP"/>
    <property type="match status" value="1"/>
</dbReference>
<dbReference type="InterPro" id="IPR040175">
    <property type="entry name" value="TET1/2/3"/>
</dbReference>
<evidence type="ECO:0000256" key="6">
    <source>
        <dbReference type="ARBA" id="ARBA00022964"/>
    </source>
</evidence>
<dbReference type="PANTHER" id="PTHR23358:SF2">
    <property type="entry name" value="METHYLCYTOSINE DIOXYGENASE TET1"/>
    <property type="match status" value="1"/>
</dbReference>
<dbReference type="Pfam" id="PF12851">
    <property type="entry name" value="Tet_JBP"/>
    <property type="match status" value="1"/>
</dbReference>
<dbReference type="GO" id="GO:0045944">
    <property type="term" value="P:positive regulation of transcription by RNA polymerase II"/>
    <property type="evidence" value="ECO:0007669"/>
    <property type="project" value="TreeGrafter"/>
</dbReference>
<evidence type="ECO:0000256" key="2">
    <source>
        <dbReference type="ARBA" id="ARBA00007502"/>
    </source>
</evidence>
<keyword evidence="8 11" id="KW-0408">Iron</keyword>
<comment type="catalytic activity">
    <reaction evidence="10 11">
        <text>a 5-hydroxymethyl-2'-deoxycytidine in DNA + 2-oxoglutarate + O2 = a 5-formyl-2'-deoxycytidine in DNA + succinate + CO2 + H2O</text>
        <dbReference type="Rhea" id="RHEA:53828"/>
        <dbReference type="Rhea" id="RHEA-COMP:13315"/>
        <dbReference type="Rhea" id="RHEA-COMP:13656"/>
        <dbReference type="ChEBI" id="CHEBI:15377"/>
        <dbReference type="ChEBI" id="CHEBI:15379"/>
        <dbReference type="ChEBI" id="CHEBI:16526"/>
        <dbReference type="ChEBI" id="CHEBI:16810"/>
        <dbReference type="ChEBI" id="CHEBI:30031"/>
        <dbReference type="ChEBI" id="CHEBI:136731"/>
        <dbReference type="ChEBI" id="CHEBI:137731"/>
        <dbReference type="EC" id="1.14.11.80"/>
    </reaction>
</comment>
<evidence type="ECO:0000256" key="4">
    <source>
        <dbReference type="ARBA" id="ARBA00022723"/>
    </source>
</evidence>
<dbReference type="GO" id="GO:0040029">
    <property type="term" value="P:epigenetic regulation of gene expression"/>
    <property type="evidence" value="ECO:0007669"/>
    <property type="project" value="InterPro"/>
</dbReference>
<comment type="function">
    <text evidence="11">Dioxygenase that catalyzes the conversion of the modified genomic base 5-methylcytosine (5mC) into 5-hydroxymethylcytosine (5hmC) and plays a key role in epigenetic chromatin reprogramming during embryonic development.</text>
</comment>
<dbReference type="Proteomes" id="UP000030759">
    <property type="component" value="Unassembled WGS sequence"/>
</dbReference>
<evidence type="ECO:0000256" key="7">
    <source>
        <dbReference type="ARBA" id="ARBA00023002"/>
    </source>
</evidence>
<dbReference type="PANTHER" id="PTHR23358">
    <property type="entry name" value="METHYLCYTOSINE DIOXYGENASE TET"/>
    <property type="match status" value="1"/>
</dbReference>
<keyword evidence="4 11" id="KW-0479">Metal-binding</keyword>
<evidence type="ECO:0000256" key="11">
    <source>
        <dbReference type="RuleBase" id="RU367064"/>
    </source>
</evidence>
<feature type="domain" description="Methylcytosine dioxygenase TET1-3 oxygenase" evidence="12">
    <location>
        <begin position="1"/>
        <end position="281"/>
    </location>
</feature>
<evidence type="ECO:0000256" key="8">
    <source>
        <dbReference type="ARBA" id="ARBA00023004"/>
    </source>
</evidence>
<comment type="subcellular location">
    <subcellularLocation>
        <location evidence="1">Chromosome</location>
    </subcellularLocation>
</comment>
<evidence type="ECO:0000313" key="14">
    <source>
        <dbReference type="Proteomes" id="UP000030759"/>
    </source>
</evidence>
<dbReference type="GO" id="GO:0005694">
    <property type="term" value="C:chromosome"/>
    <property type="evidence" value="ECO:0007669"/>
    <property type="project" value="UniProtKB-SubCell"/>
</dbReference>
<dbReference type="GO" id="GO:0070579">
    <property type="term" value="F:DNA 5-methylcytosine dioxygenase activity"/>
    <property type="evidence" value="ECO:0007669"/>
    <property type="project" value="UniProtKB-UniRule"/>
</dbReference>
<keyword evidence="5 11" id="KW-0862">Zinc</keyword>
<reference evidence="14" key="1">
    <citation type="journal article" date="2013" name="Nat. Biotechnol.">
        <title>Chinese hamster genome sequenced from sorted chromosomes.</title>
        <authorList>
            <person name="Brinkrolf K."/>
            <person name="Rupp O."/>
            <person name="Laux H."/>
            <person name="Kollin F."/>
            <person name="Ernst W."/>
            <person name="Linke B."/>
            <person name="Kofler R."/>
            <person name="Romand S."/>
            <person name="Hesse F."/>
            <person name="Budach W.E."/>
            <person name="Galosy S."/>
            <person name="Muller D."/>
            <person name="Noll T."/>
            <person name="Wienberg J."/>
            <person name="Jostock T."/>
            <person name="Leonard M."/>
            <person name="Grillari J."/>
            <person name="Tauch A."/>
            <person name="Goesmann A."/>
            <person name="Helk B."/>
            <person name="Mott J.E."/>
            <person name="Puhler A."/>
            <person name="Borth N."/>
        </authorList>
    </citation>
    <scope>NUCLEOTIDE SEQUENCE [LARGE SCALE GENOMIC DNA]</scope>
    <source>
        <strain evidence="14">17A/GY</strain>
    </source>
</reference>
<evidence type="ECO:0000256" key="1">
    <source>
        <dbReference type="ARBA" id="ARBA00004286"/>
    </source>
</evidence>
<comment type="cofactor">
    <cofactor evidence="11">
        <name>Fe(2+)</name>
        <dbReference type="ChEBI" id="CHEBI:29033"/>
    </cofactor>
    <text evidence="11">Binds 1 Fe(2+) ion per subunit.</text>
</comment>
<gene>
    <name evidence="13" type="ORF">H671_1g3494</name>
</gene>
<evidence type="ECO:0000256" key="5">
    <source>
        <dbReference type="ARBA" id="ARBA00022833"/>
    </source>
</evidence>
<dbReference type="GO" id="GO:0005634">
    <property type="term" value="C:nucleus"/>
    <property type="evidence" value="ECO:0007669"/>
    <property type="project" value="UniProtKB-UniRule"/>
</dbReference>
<evidence type="ECO:0000259" key="12">
    <source>
        <dbReference type="SMART" id="SM01333"/>
    </source>
</evidence>
<dbReference type="AlphaFoldDB" id="A0A061ILC4"/>
<organism evidence="13 14">
    <name type="scientific">Cricetulus griseus</name>
    <name type="common">Chinese hamster</name>
    <name type="synonym">Cricetulus barabensis griseus</name>
    <dbReference type="NCBI Taxonomy" id="10029"/>
    <lineage>
        <taxon>Eukaryota</taxon>
        <taxon>Metazoa</taxon>
        <taxon>Chordata</taxon>
        <taxon>Craniata</taxon>
        <taxon>Vertebrata</taxon>
        <taxon>Euteleostomi</taxon>
        <taxon>Mammalia</taxon>
        <taxon>Eutheria</taxon>
        <taxon>Euarchontoglires</taxon>
        <taxon>Glires</taxon>
        <taxon>Rodentia</taxon>
        <taxon>Myomorpha</taxon>
        <taxon>Muroidea</taxon>
        <taxon>Cricetidae</taxon>
        <taxon>Cricetinae</taxon>
        <taxon>Cricetulus</taxon>
    </lineage>
</organism>